<dbReference type="Proteomes" id="UP000192738">
    <property type="component" value="Unassembled WGS sequence"/>
</dbReference>
<keyword evidence="2" id="KW-1185">Reference proteome</keyword>
<dbReference type="AlphaFoldDB" id="A0A1W1YIX3"/>
<gene>
    <name evidence="1" type="ORF">SAMN04488500_101401</name>
</gene>
<dbReference type="RefSeq" id="WP_084573902.1">
    <property type="nucleotide sequence ID" value="NZ_CP155572.1"/>
</dbReference>
<reference evidence="1 2" key="1">
    <citation type="submission" date="2017-04" db="EMBL/GenBank/DDBJ databases">
        <authorList>
            <person name="Afonso C.L."/>
            <person name="Miller P.J."/>
            <person name="Scott M.A."/>
            <person name="Spackman E."/>
            <person name="Goraichik I."/>
            <person name="Dimitrov K.M."/>
            <person name="Suarez D.L."/>
            <person name="Swayne D.E."/>
        </authorList>
    </citation>
    <scope>NUCLEOTIDE SEQUENCE [LARGE SCALE GENOMIC DNA]</scope>
    <source>
        <strain evidence="1 2">DSM 5090</strain>
    </source>
</reference>
<name>A0A1W1YIX3_9FIRM</name>
<sequence length="265" mass="28814">MNEAMLKEIITRILSSPELQTLLTQSSPGQGAKPGCLIVLNHQDGVRQLPELAQRYSQDYSLEVCVIGPVELAANKINRVTYEQAMMQSHWARLQVPVCTPDQLAQIALGLSADPTTKLVAWAIATGIPVEIGQVQWGFTAKTPEKYRQLFAGYLRQAAEFGVLMAGNAAAWPAPAGLTSQPAALHNSQALQTIPAPYSSQQPPETHPQPQPAGVTYAKRLLSDKEALRLSGVVRLSKTTVLTPGAIDVLKQQKVEVYREGVRFL</sequence>
<dbReference type="OrthoDB" id="1793171at2"/>
<evidence type="ECO:0000313" key="2">
    <source>
        <dbReference type="Proteomes" id="UP000192738"/>
    </source>
</evidence>
<protein>
    <submittedName>
        <fullName evidence="1">Uncharacterized protein</fullName>
    </submittedName>
</protein>
<proteinExistence type="predicted"/>
<dbReference type="STRING" id="112901.SAMN04488500_101401"/>
<accession>A0A1W1YIX3</accession>
<dbReference type="EMBL" id="FWXI01000001">
    <property type="protein sequence ID" value="SMC36180.1"/>
    <property type="molecule type" value="Genomic_DNA"/>
</dbReference>
<organism evidence="1 2">
    <name type="scientific">Sporomusa malonica</name>
    <dbReference type="NCBI Taxonomy" id="112901"/>
    <lineage>
        <taxon>Bacteria</taxon>
        <taxon>Bacillati</taxon>
        <taxon>Bacillota</taxon>
        <taxon>Negativicutes</taxon>
        <taxon>Selenomonadales</taxon>
        <taxon>Sporomusaceae</taxon>
        <taxon>Sporomusa</taxon>
    </lineage>
</organism>
<evidence type="ECO:0000313" key="1">
    <source>
        <dbReference type="EMBL" id="SMC36180.1"/>
    </source>
</evidence>